<dbReference type="VEuPathDB" id="FungiDB:BON22_2507"/>
<keyword evidence="4" id="KW-1185">Reference proteome</keyword>
<gene>
    <name evidence="3" type="ORF">BON22_2507</name>
    <name evidence="2" type="ORF">CYFA0S_04e05710g</name>
</gene>
<protein>
    <submittedName>
        <fullName evidence="2">CYFA0S04e05710g1_1</fullName>
    </submittedName>
    <submittedName>
        <fullName evidence="3">Cruciform cutting endonuclease 1, mitochondrial</fullName>
    </submittedName>
</protein>
<evidence type="ECO:0000313" key="2">
    <source>
        <dbReference type="EMBL" id="CDR40198.1"/>
    </source>
</evidence>
<keyword evidence="3" id="KW-0378">Hydrolase</keyword>
<dbReference type="InterPro" id="IPR012337">
    <property type="entry name" value="RNaseH-like_sf"/>
</dbReference>
<dbReference type="OrthoDB" id="3980521at2759"/>
<dbReference type="InterPro" id="IPR039197">
    <property type="entry name" value="Mrs1/Cce1"/>
</dbReference>
<dbReference type="InterPro" id="IPR036397">
    <property type="entry name" value="RNaseH_sf"/>
</dbReference>
<dbReference type="EMBL" id="LK052889">
    <property type="protein sequence ID" value="CDR40198.1"/>
    <property type="molecule type" value="Genomic_DNA"/>
</dbReference>
<dbReference type="InterPro" id="IPR015242">
    <property type="entry name" value="Ydc2_cat"/>
</dbReference>
<dbReference type="AlphaFoldDB" id="A0A061AZM1"/>
<dbReference type="SUPFAM" id="SSF53098">
    <property type="entry name" value="Ribonuclease H-like"/>
    <property type="match status" value="1"/>
</dbReference>
<keyword evidence="3" id="KW-0540">Nuclease</keyword>
<feature type="domain" description="Mitochondrial resolvase Ydc2 catalytic" evidence="1">
    <location>
        <begin position="1"/>
        <end position="237"/>
    </location>
</feature>
<dbReference type="EMBL" id="MPUK01000004">
    <property type="protein sequence ID" value="ONH67526.1"/>
    <property type="molecule type" value="Genomic_DNA"/>
</dbReference>
<name>A0A061AZM1_CYBFA</name>
<keyword evidence="3" id="KW-0255">Endonuclease</keyword>
<organism evidence="2">
    <name type="scientific">Cyberlindnera fabianii</name>
    <name type="common">Yeast</name>
    <name type="synonym">Hansenula fabianii</name>
    <dbReference type="NCBI Taxonomy" id="36022"/>
    <lineage>
        <taxon>Eukaryota</taxon>
        <taxon>Fungi</taxon>
        <taxon>Dikarya</taxon>
        <taxon>Ascomycota</taxon>
        <taxon>Saccharomycotina</taxon>
        <taxon>Saccharomycetes</taxon>
        <taxon>Phaffomycetales</taxon>
        <taxon>Phaffomycetaceae</taxon>
        <taxon>Cyberlindnera</taxon>
    </lineage>
</organism>
<dbReference type="OMA" id="DTGISNF"/>
<dbReference type="STRING" id="36022.A0A061AZM1"/>
<dbReference type="GO" id="GO:0004520">
    <property type="term" value="F:DNA endonuclease activity"/>
    <property type="evidence" value="ECO:0007669"/>
    <property type="project" value="TreeGrafter"/>
</dbReference>
<dbReference type="GO" id="GO:0000403">
    <property type="term" value="F:Y-form DNA binding"/>
    <property type="evidence" value="ECO:0007669"/>
    <property type="project" value="TreeGrafter"/>
</dbReference>
<dbReference type="Proteomes" id="UP000189513">
    <property type="component" value="Unassembled WGS sequence"/>
</dbReference>
<reference evidence="4" key="2">
    <citation type="journal article" date="2017" name="Genome Announc.">
        <title>Genome sequences of Cyberlindnera fabianii 65, Pichia kudriavzevii 129, and Saccharomyces cerevisiae 131 isolated from fermented masau fruits in Zimbabwe.</title>
        <authorList>
            <person name="van Rijswijck I.M.H."/>
            <person name="Derks M.F.L."/>
            <person name="Abee T."/>
            <person name="de Ridder D."/>
            <person name="Smid E.J."/>
        </authorList>
    </citation>
    <scope>NUCLEOTIDE SEQUENCE [LARGE SCALE GENOMIC DNA]</scope>
    <source>
        <strain evidence="4">65</strain>
    </source>
</reference>
<proteinExistence type="predicted"/>
<evidence type="ECO:0000313" key="3">
    <source>
        <dbReference type="EMBL" id="ONH67526.1"/>
    </source>
</evidence>
<evidence type="ECO:0000313" key="4">
    <source>
        <dbReference type="Proteomes" id="UP000189513"/>
    </source>
</evidence>
<sequence>MGIRNFAFTKAELDKRLPFNTPLLVKEWTKFDVNDWAGNPQTNNFEPLEYAKLSTRLVEEVLLPKDEPLPDAILIERQRARSAGSSSVLEYVLRVNMFEAMLHALIYNRTVAEKGRVGIVSTIPSRMANYWKPEGEEKFTMSDTKKHRMNLVEQWLNDTMYAKKGVRQMVRLDEQRFKLSKEVAATSKAQFTWTKQVMEQESRYVKQAGDGGKPKIDDLVDSLLHAVSWMEWEQNRMLLKLEMLSGLDTALATSDKMFDSHMKSIEFLKRGQKGQKRKKTHDTIDESMEKASQTVGRVLLRA</sequence>
<dbReference type="GO" id="GO:0070336">
    <property type="term" value="F:flap-structured DNA binding"/>
    <property type="evidence" value="ECO:0007669"/>
    <property type="project" value="TreeGrafter"/>
</dbReference>
<dbReference type="PANTHER" id="PTHR28072">
    <property type="entry name" value="CRUCIFORM CUTTING ENDONUCLEASE 1, MITOCHONDRIAL-RELATED"/>
    <property type="match status" value="1"/>
</dbReference>
<dbReference type="GO" id="GO:0005739">
    <property type="term" value="C:mitochondrion"/>
    <property type="evidence" value="ECO:0007669"/>
    <property type="project" value="TreeGrafter"/>
</dbReference>
<dbReference type="CDD" id="cd16963">
    <property type="entry name" value="CCE1"/>
    <property type="match status" value="1"/>
</dbReference>
<reference evidence="2" key="1">
    <citation type="journal article" date="2014" name="Genome Announc.">
        <title>Genome sequence of the yeast Cyberlindnera fabianii (Hansenula fabianii).</title>
        <authorList>
            <person name="Freel K.C."/>
            <person name="Sarilar V."/>
            <person name="Neuveglise C."/>
            <person name="Devillers H."/>
            <person name="Friedrich A."/>
            <person name="Schacherer J."/>
        </authorList>
    </citation>
    <scope>NUCLEOTIDE SEQUENCE</scope>
    <source>
        <strain evidence="2">YJS4271</strain>
    </source>
</reference>
<reference evidence="3" key="3">
    <citation type="submission" date="2017-01" db="EMBL/GenBank/DDBJ databases">
        <authorList>
            <person name="Mah S.A."/>
            <person name="Swanson W.J."/>
            <person name="Moy G.W."/>
            <person name="Vacquier V.D."/>
        </authorList>
    </citation>
    <scope>NUCLEOTIDE SEQUENCE [LARGE SCALE GENOMIC DNA]</scope>
    <source>
        <strain evidence="3">65</strain>
    </source>
</reference>
<dbReference type="Pfam" id="PF09159">
    <property type="entry name" value="Ydc2-catalyt"/>
    <property type="match status" value="1"/>
</dbReference>
<accession>A0A061AZM1</accession>
<evidence type="ECO:0000259" key="1">
    <source>
        <dbReference type="Pfam" id="PF09159"/>
    </source>
</evidence>
<dbReference type="Gene3D" id="3.30.420.10">
    <property type="entry name" value="Ribonuclease H-like superfamily/Ribonuclease H"/>
    <property type="match status" value="1"/>
</dbReference>
<dbReference type="PANTHER" id="PTHR28072:SF1">
    <property type="entry name" value="CRUCIFORM CUTTING ENDONUCLEASE 1, MITOCHONDRIAL-RELATED"/>
    <property type="match status" value="1"/>
</dbReference>
<dbReference type="GO" id="GO:0000402">
    <property type="term" value="F:crossed form four-way junction DNA binding"/>
    <property type="evidence" value="ECO:0007669"/>
    <property type="project" value="TreeGrafter"/>
</dbReference>